<keyword evidence="9" id="KW-1185">Reference proteome</keyword>
<evidence type="ECO:0000313" key="7">
    <source>
        <dbReference type="EMBL" id="KAG0469659.1"/>
    </source>
</evidence>
<keyword evidence="3 6" id="KW-0964">Secreted</keyword>
<evidence type="ECO:0000313" key="8">
    <source>
        <dbReference type="EMBL" id="KAG0471202.1"/>
    </source>
</evidence>
<keyword evidence="5" id="KW-1015">Disulfide bond</keyword>
<dbReference type="PANTHER" id="PTHR33109:SF3">
    <property type="entry name" value="EPIDERMAL PATTERNING FACTOR-LIKE PROTEIN"/>
    <property type="match status" value="1"/>
</dbReference>
<dbReference type="Pfam" id="PF17181">
    <property type="entry name" value="EPF"/>
    <property type="match status" value="1"/>
</dbReference>
<proteinExistence type="inferred from homology"/>
<reference evidence="9 10" key="1">
    <citation type="journal article" date="2020" name="Nat. Food">
        <title>A phased Vanilla planifolia genome enables genetic improvement of flavour and production.</title>
        <authorList>
            <person name="Hasing T."/>
            <person name="Tang H."/>
            <person name="Brym M."/>
            <person name="Khazi F."/>
            <person name="Huang T."/>
            <person name="Chambers A.H."/>
        </authorList>
    </citation>
    <scope>NUCLEOTIDE SEQUENCE [LARGE SCALE GENOMIC DNA]</scope>
    <source>
        <tissue evidence="8">Leaf</tissue>
    </source>
</reference>
<feature type="chain" id="PRO_5033963117" description="Epidermal patterning factor-like protein" evidence="6">
    <location>
        <begin position="23"/>
        <end position="114"/>
    </location>
</feature>
<dbReference type="GO" id="GO:0005576">
    <property type="term" value="C:extracellular region"/>
    <property type="evidence" value="ECO:0007669"/>
    <property type="project" value="UniProtKB-SubCell"/>
</dbReference>
<keyword evidence="4 6" id="KW-0732">Signal</keyword>
<accession>A0A835URE4</accession>
<dbReference type="InterPro" id="IPR039455">
    <property type="entry name" value="EPFL"/>
</dbReference>
<comment type="subcellular location">
    <subcellularLocation>
        <location evidence="1 6">Secreted</location>
    </subcellularLocation>
</comment>
<evidence type="ECO:0000256" key="1">
    <source>
        <dbReference type="ARBA" id="ARBA00004613"/>
    </source>
</evidence>
<comment type="caution">
    <text evidence="8">The sequence shown here is derived from an EMBL/GenBank/DDBJ whole genome shotgun (WGS) entry which is preliminary data.</text>
</comment>
<dbReference type="GO" id="GO:0010052">
    <property type="term" value="P:guard cell differentiation"/>
    <property type="evidence" value="ECO:0007669"/>
    <property type="project" value="UniProtKB-UniRule"/>
</dbReference>
<evidence type="ECO:0000313" key="10">
    <source>
        <dbReference type="Proteomes" id="UP000639772"/>
    </source>
</evidence>
<keyword evidence="6" id="KW-0217">Developmental protein</keyword>
<evidence type="ECO:0000256" key="4">
    <source>
        <dbReference type="ARBA" id="ARBA00022729"/>
    </source>
</evidence>
<comment type="function">
    <text evidence="6">Controls stomatal patterning.</text>
</comment>
<protein>
    <recommendedName>
        <fullName evidence="6">Epidermal patterning factor-like protein</fullName>
    </recommendedName>
</protein>
<dbReference type="OrthoDB" id="1922142at2759"/>
<comment type="similarity">
    <text evidence="2 6">Belongs to the plant cysteine rich small secretory peptide family. Epidermal patterning factor subfamily.</text>
</comment>
<organism evidence="8 10">
    <name type="scientific">Vanilla planifolia</name>
    <name type="common">Vanilla</name>
    <dbReference type="NCBI Taxonomy" id="51239"/>
    <lineage>
        <taxon>Eukaryota</taxon>
        <taxon>Viridiplantae</taxon>
        <taxon>Streptophyta</taxon>
        <taxon>Embryophyta</taxon>
        <taxon>Tracheophyta</taxon>
        <taxon>Spermatophyta</taxon>
        <taxon>Magnoliopsida</taxon>
        <taxon>Liliopsida</taxon>
        <taxon>Asparagales</taxon>
        <taxon>Orchidaceae</taxon>
        <taxon>Vanilloideae</taxon>
        <taxon>Vanilleae</taxon>
        <taxon>Vanilla</taxon>
    </lineage>
</organism>
<evidence type="ECO:0000256" key="5">
    <source>
        <dbReference type="ARBA" id="ARBA00023157"/>
    </source>
</evidence>
<dbReference type="EMBL" id="JADCNM010000008">
    <property type="protein sequence ID" value="KAG0471202.1"/>
    <property type="molecule type" value="Genomic_DNA"/>
</dbReference>
<evidence type="ECO:0000256" key="2">
    <source>
        <dbReference type="ARBA" id="ARBA00008127"/>
    </source>
</evidence>
<evidence type="ECO:0000256" key="6">
    <source>
        <dbReference type="RuleBase" id="RU367102"/>
    </source>
</evidence>
<dbReference type="Proteomes" id="UP000639772">
    <property type="component" value="Unassembled WGS sequence"/>
</dbReference>
<dbReference type="Proteomes" id="UP000636800">
    <property type="component" value="Unassembled WGS sequence"/>
</dbReference>
<dbReference type="AlphaFoldDB" id="A0A835URE4"/>
<gene>
    <name evidence="8" type="ORF">HPP92_015748</name>
    <name evidence="7" type="ORF">HPP92_016359</name>
</gene>
<evidence type="ECO:0000256" key="3">
    <source>
        <dbReference type="ARBA" id="ARBA00022525"/>
    </source>
</evidence>
<dbReference type="EMBL" id="JADCNL010000008">
    <property type="protein sequence ID" value="KAG0469659.1"/>
    <property type="molecule type" value="Genomic_DNA"/>
</dbReference>
<feature type="signal peptide" evidence="6">
    <location>
        <begin position="1"/>
        <end position="22"/>
    </location>
</feature>
<evidence type="ECO:0000313" key="9">
    <source>
        <dbReference type="Proteomes" id="UP000636800"/>
    </source>
</evidence>
<sequence>MSNGLLRFIVLLFLHGFVTCVGQWPCLSSSPPRAMDDYDKIRLGSIPPSCHNRCKTCEPCSAVQVPVPPGPRGLLPRLESSELRHSSQSTYSQFKDIYKPVVWKCQCGGKLFNP</sequence>
<dbReference type="PANTHER" id="PTHR33109">
    <property type="entry name" value="EPIDERMAL PATTERNING FACTOR-LIKE PROTEIN 4"/>
    <property type="match status" value="1"/>
</dbReference>
<name>A0A835URE4_VANPL</name>